<feature type="domain" description="NAD(P)-binding" evidence="1">
    <location>
        <begin position="3"/>
        <end position="140"/>
    </location>
</feature>
<accession>A0A142VVZ6</accession>
<protein>
    <submittedName>
        <fullName evidence="2">Epimerase</fullName>
    </submittedName>
</protein>
<dbReference type="GO" id="GO:0044877">
    <property type="term" value="F:protein-containing complex binding"/>
    <property type="evidence" value="ECO:0007669"/>
    <property type="project" value="TreeGrafter"/>
</dbReference>
<evidence type="ECO:0000259" key="1">
    <source>
        <dbReference type="Pfam" id="PF13460"/>
    </source>
</evidence>
<proteinExistence type="predicted"/>
<name>A0A142VVZ6_9SPHN</name>
<organism evidence="2 3">
    <name type="scientific">Sphingopyxis terrae subsp. terrae NBRC 15098</name>
    <dbReference type="NCBI Taxonomy" id="1219058"/>
    <lineage>
        <taxon>Bacteria</taxon>
        <taxon>Pseudomonadati</taxon>
        <taxon>Pseudomonadota</taxon>
        <taxon>Alphaproteobacteria</taxon>
        <taxon>Sphingomonadales</taxon>
        <taxon>Sphingomonadaceae</taxon>
        <taxon>Sphingopyxis</taxon>
    </lineage>
</organism>
<dbReference type="KEGG" id="ster:AOA14_05170"/>
<sequence length="299" mass="31901">MTGATGFVGGATLQRAVAAGWQVRALTRRAQEPRDGVTWIDGALDRPDSLAAMIAGADAVLHIAGVVNVPTRAAFEAGNAIATANVVAAARDAGVARFVHVSSLAARQPALSNYGWSKERAEAVVMESALEWTIIRPPAVFGPGDTDMLDLFRMVGRGIALLPPPGRMSAIYVDELARLLLAVTADRKETVGRIYEPDDGQVGGWTHREFAKAIGRAIGRPNVTALSVPAAVLKAGGHLDRLVRRDRAKLTPDRAAYIAHPDWVAAAGTQPPTALWQPALATDEALARTVRWYREQGWL</sequence>
<evidence type="ECO:0000313" key="2">
    <source>
        <dbReference type="EMBL" id="AMU93993.1"/>
    </source>
</evidence>
<dbReference type="PANTHER" id="PTHR12126">
    <property type="entry name" value="NADH-UBIQUINONE OXIDOREDUCTASE 39 KDA SUBUNIT-RELATED"/>
    <property type="match status" value="1"/>
</dbReference>
<dbReference type="EMBL" id="CP013342">
    <property type="protein sequence ID" value="AMU93993.1"/>
    <property type="molecule type" value="Genomic_DNA"/>
</dbReference>
<dbReference type="Pfam" id="PF13460">
    <property type="entry name" value="NAD_binding_10"/>
    <property type="match status" value="1"/>
</dbReference>
<dbReference type="RefSeq" id="WP_062903016.1">
    <property type="nucleotide sequence ID" value="NZ_CP013342.1"/>
</dbReference>
<evidence type="ECO:0000313" key="3">
    <source>
        <dbReference type="Proteomes" id="UP000076234"/>
    </source>
</evidence>
<dbReference type="InterPro" id="IPR051207">
    <property type="entry name" value="ComplexI_NDUFA9_subunit"/>
</dbReference>
<dbReference type="AlphaFoldDB" id="A0A142VVZ6"/>
<dbReference type="STRING" id="1219058.AOA14_05170"/>
<dbReference type="Gene3D" id="3.40.50.720">
    <property type="entry name" value="NAD(P)-binding Rossmann-like Domain"/>
    <property type="match status" value="1"/>
</dbReference>
<dbReference type="InterPro" id="IPR036291">
    <property type="entry name" value="NAD(P)-bd_dom_sf"/>
</dbReference>
<dbReference type="SUPFAM" id="SSF51735">
    <property type="entry name" value="NAD(P)-binding Rossmann-fold domains"/>
    <property type="match status" value="1"/>
</dbReference>
<dbReference type="PANTHER" id="PTHR12126:SF11">
    <property type="entry name" value="NADH DEHYDROGENASE [UBIQUINONE] 1 ALPHA SUBCOMPLEX SUBUNIT 9, MITOCHONDRIAL"/>
    <property type="match status" value="1"/>
</dbReference>
<dbReference type="InterPro" id="IPR016040">
    <property type="entry name" value="NAD(P)-bd_dom"/>
</dbReference>
<reference evidence="3" key="1">
    <citation type="submission" date="2015-11" db="EMBL/GenBank/DDBJ databases">
        <title>Complete genome sequence of a polyethylene glycol-degrading strain Sphingopyxis terrae strain 203-1 (NBRC 15098).</title>
        <authorList>
            <person name="Yoshiyuki O."/>
            <person name="Shouta N."/>
            <person name="Nagata Y."/>
            <person name="Numata M."/>
            <person name="Tsuchikane K."/>
            <person name="Hosoyama A."/>
            <person name="Yamazoe A."/>
            <person name="Tsuda M."/>
            <person name="Fujita N."/>
            <person name="Kawai F."/>
        </authorList>
    </citation>
    <scope>NUCLEOTIDE SEQUENCE [LARGE SCALE GENOMIC DNA]</scope>
    <source>
        <strain evidence="3">203-1</strain>
    </source>
</reference>
<gene>
    <name evidence="2" type="ORF">AOA14_05170</name>
</gene>
<reference evidence="2 3" key="2">
    <citation type="journal article" date="2016" name="Genome Announc.">
        <title>Complete Genome Sequence of Sphingopyxis terrae Strain 203-1 (NBRC 111660), a Polyethylene Glycol Degrader.</title>
        <authorList>
            <person name="Ohtsubo Y."/>
            <person name="Nonoyama S."/>
            <person name="Nagata Y."/>
            <person name="Numata M."/>
            <person name="Tsuchikane K."/>
            <person name="Hosoyama A."/>
            <person name="Yamazoe A."/>
            <person name="Tsuda M."/>
            <person name="Fujita N."/>
            <person name="Kawai F."/>
        </authorList>
    </citation>
    <scope>NUCLEOTIDE SEQUENCE [LARGE SCALE GENOMIC DNA]</scope>
    <source>
        <strain evidence="2 3">203-1</strain>
    </source>
</reference>
<dbReference type="Proteomes" id="UP000076234">
    <property type="component" value="Chromosome"/>
</dbReference>